<keyword evidence="3" id="KW-1185">Reference proteome</keyword>
<evidence type="ECO:0000256" key="1">
    <source>
        <dbReference type="SAM" id="SignalP"/>
    </source>
</evidence>
<organism evidence="2 3">
    <name type="scientific">Actinoallomurus liliacearum</name>
    <dbReference type="NCBI Taxonomy" id="1080073"/>
    <lineage>
        <taxon>Bacteria</taxon>
        <taxon>Bacillati</taxon>
        <taxon>Actinomycetota</taxon>
        <taxon>Actinomycetes</taxon>
        <taxon>Streptosporangiales</taxon>
        <taxon>Thermomonosporaceae</taxon>
        <taxon>Actinoallomurus</taxon>
    </lineage>
</organism>
<reference evidence="3" key="1">
    <citation type="journal article" date="2019" name="Int. J. Syst. Evol. Microbiol.">
        <title>The Global Catalogue of Microorganisms (GCM) 10K type strain sequencing project: providing services to taxonomists for standard genome sequencing and annotation.</title>
        <authorList>
            <consortium name="The Broad Institute Genomics Platform"/>
            <consortium name="The Broad Institute Genome Sequencing Center for Infectious Disease"/>
            <person name="Wu L."/>
            <person name="Ma J."/>
        </authorList>
    </citation>
    <scope>NUCLEOTIDE SEQUENCE [LARGE SCALE GENOMIC DNA]</scope>
    <source>
        <strain evidence="3">JCM 17938</strain>
    </source>
</reference>
<evidence type="ECO:0000313" key="3">
    <source>
        <dbReference type="Proteomes" id="UP001500212"/>
    </source>
</evidence>
<comment type="caution">
    <text evidence="2">The sequence shown here is derived from an EMBL/GenBank/DDBJ whole genome shotgun (WGS) entry which is preliminary data.</text>
</comment>
<name>A0ABP8TKJ4_9ACTN</name>
<dbReference type="Proteomes" id="UP001500212">
    <property type="component" value="Unassembled WGS sequence"/>
</dbReference>
<gene>
    <name evidence="2" type="ORF">GCM10023195_30570</name>
</gene>
<feature type="signal peptide" evidence="1">
    <location>
        <begin position="1"/>
        <end position="28"/>
    </location>
</feature>
<evidence type="ECO:0000313" key="2">
    <source>
        <dbReference type="EMBL" id="GAA4607929.1"/>
    </source>
</evidence>
<dbReference type="RefSeq" id="WP_345353965.1">
    <property type="nucleotide sequence ID" value="NZ_BAABHJ010000008.1"/>
</dbReference>
<dbReference type="EMBL" id="BAABHJ010000008">
    <property type="protein sequence ID" value="GAA4607929.1"/>
    <property type="molecule type" value="Genomic_DNA"/>
</dbReference>
<keyword evidence="1" id="KW-0732">Signal</keyword>
<proteinExistence type="predicted"/>
<feature type="chain" id="PRO_5046493250" evidence="1">
    <location>
        <begin position="29"/>
        <end position="62"/>
    </location>
</feature>
<accession>A0ABP8TKJ4</accession>
<sequence>MGSRTAGKSRLVAVFVIAAANVATLTAAAVALPTTAAHGNKACEISRTVPDYSSAINLREGR</sequence>
<protein>
    <submittedName>
        <fullName evidence="2">Uncharacterized protein</fullName>
    </submittedName>
</protein>